<feature type="repeat" description="WD" evidence="12">
    <location>
        <begin position="949"/>
        <end position="991"/>
    </location>
</feature>
<evidence type="ECO:0000256" key="4">
    <source>
        <dbReference type="ARBA" id="ARBA00022737"/>
    </source>
</evidence>
<dbReference type="InterPro" id="IPR036322">
    <property type="entry name" value="WD40_repeat_dom_sf"/>
</dbReference>
<feature type="compositionally biased region" description="Low complexity" evidence="13">
    <location>
        <begin position="15"/>
        <end position="40"/>
    </location>
</feature>
<reference evidence="14 15" key="1">
    <citation type="submission" date="2023-05" db="EMBL/GenBank/DDBJ databases">
        <title>A 100% complete, gapless, phased diploid assembly of the Scenedesmus obliquus UTEX 3031 genome.</title>
        <authorList>
            <person name="Biondi T.C."/>
            <person name="Hanschen E.R."/>
            <person name="Kwon T."/>
            <person name="Eng W."/>
            <person name="Kruse C.P.S."/>
            <person name="Koehler S.I."/>
            <person name="Kunde Y."/>
            <person name="Gleasner C.D."/>
            <person name="You Mak K.T."/>
            <person name="Polle J."/>
            <person name="Hovde B.T."/>
            <person name="Starkenburg S.R."/>
        </authorList>
    </citation>
    <scope>NUCLEOTIDE SEQUENCE [LARGE SCALE GENOMIC DNA]</scope>
    <source>
        <strain evidence="14 15">DOE0152z</strain>
    </source>
</reference>
<dbReference type="InterPro" id="IPR015943">
    <property type="entry name" value="WD40/YVTN_repeat-like_dom_sf"/>
</dbReference>
<feature type="compositionally biased region" description="Polar residues" evidence="13">
    <location>
        <begin position="380"/>
        <end position="390"/>
    </location>
</feature>
<dbReference type="Proteomes" id="UP001244341">
    <property type="component" value="Chromosome 7b"/>
</dbReference>
<feature type="compositionally biased region" description="Polar residues" evidence="13">
    <location>
        <begin position="165"/>
        <end position="175"/>
    </location>
</feature>
<keyword evidence="4" id="KW-0677">Repeat</keyword>
<dbReference type="Gene3D" id="2.130.10.10">
    <property type="entry name" value="YVTN repeat-like/Quinoprotein amine dehydrogenase"/>
    <property type="match status" value="2"/>
</dbReference>
<keyword evidence="3 12" id="KW-0853">WD repeat</keyword>
<dbReference type="InterPro" id="IPR050687">
    <property type="entry name" value="Dynein_IC"/>
</dbReference>
<feature type="compositionally biased region" description="Low complexity" evidence="13">
    <location>
        <begin position="176"/>
        <end position="188"/>
    </location>
</feature>
<keyword evidence="15" id="KW-1185">Reference proteome</keyword>
<evidence type="ECO:0000256" key="12">
    <source>
        <dbReference type="PROSITE-ProRule" id="PRU00221"/>
    </source>
</evidence>
<keyword evidence="7" id="KW-0206">Cytoskeleton</keyword>
<evidence type="ECO:0000256" key="11">
    <source>
        <dbReference type="ARBA" id="ARBA00041557"/>
    </source>
</evidence>
<sequence length="1105" mass="112269">MPAGHGPRVTGGWGPNRPGGVPGGSRRSYRSSNVRRSTSSRTHDMVDGLAPIKLIDEQGVNRTPKPLVAIVTSAALRQARGIVTEESVAGSDAGDGLFGEGRSSAGFSRGWFDSGTATPQEADPQEYQGRMMVPSNAAIASSLAADRSLTAIGGSSMGVSMFSSNRQSNDTAGSQSSSARPTGTPPAASAAATAAAAVFLNEDDLSKPHKVLLQDSGTVFMWEVPGVVVAADSAEGSQVAAANSQYAAQLAARDASDKFTASSCQTLVPLRKHREVQSGTSSSSDAGCQASRWDIDDSYAALERSSADDGEEQLGSVLPSGAVVATGVHSNGYHSSSQQASFMRSSQQNWGRPSNMSAAAGSNRRTTNLDSCVAGAWGRPSSSMRGSQAGNRGEASYSGSTTGAAAAAALLAAAGPQPEPWTRLAGLAEALAVMEAAVSQNIFLPQLLQYRDIKPPLPPSSQPSAVLPDDPLAAGASTSSTGSQQLAVALPPTPGMMSSRPSVALLSSRGAAADAWASSPHGSFGGAGTAAGSTAGVTPSLGGGASAAGAATPGAASAAGGLRPAGSMTPGSLAGAAGLSQLSRRPSQQLPAAEGAGGSRQSSFVSMSSSRLMRGSRPPAGLQLLWTWSCSLTEGMPVTSIAWNSANTNLIAAGYRANPAAAAAAAEAEAAGRPPGSAGSSSSSAGRPATAARSIRESMKIGVGAGEDAGAAGASAAAAAAAEVAGITGGRVALWSLKNQLHPIWTFETKSAVTALDFSQRNPHILGVGTHDGTIAVYDVRLRQPTPLMASTADTGKHADPVWKVRWLDRGPEREELLVSISTDGKVKAWTIAKGLEHSTLITLKRTSKRLTSAGGSSSAAAGVAAAAAGAAAAAVGLPAGSGAKAAATVAALRHGVAGGDRDALISRNTGGMSFDFSSTDSRIYLAGTEDGHIHKCSTSYSEQYLESYSGHIGPVYALQWSPFAPNLFLSCSGDWTIRMWQEGRQQQLLSFQSSNEEVLDVQWCPSNSTCFGAVTAGGRLELWDFGANTLRPVVQHASTKCAMTALLFAKDAPVVVAASDAGGLLVFRLVNVAADRFEPPELQQTRLEEALRANVMKAALSGAG</sequence>
<evidence type="ECO:0000256" key="5">
    <source>
        <dbReference type="ARBA" id="ARBA00022846"/>
    </source>
</evidence>
<accession>A0ABY8U8P4</accession>
<comment type="subcellular location">
    <subcellularLocation>
        <location evidence="1">Cytoplasm</location>
        <location evidence="1">Cytoskeleton</location>
        <location evidence="1">Flagellum axoneme</location>
    </subcellularLocation>
    <subcellularLocation>
        <location evidence="9">Dynein axonemal particle</location>
    </subcellularLocation>
</comment>
<evidence type="ECO:0000256" key="1">
    <source>
        <dbReference type="ARBA" id="ARBA00004611"/>
    </source>
</evidence>
<dbReference type="PANTHER" id="PTHR12442">
    <property type="entry name" value="DYNEIN INTERMEDIATE CHAIN"/>
    <property type="match status" value="1"/>
</dbReference>
<feature type="compositionally biased region" description="Polar residues" evidence="13">
    <location>
        <begin position="580"/>
        <end position="590"/>
    </location>
</feature>
<dbReference type="InterPro" id="IPR001680">
    <property type="entry name" value="WD40_rpt"/>
</dbReference>
<keyword evidence="8" id="KW-0966">Cell projection</keyword>
<dbReference type="SUPFAM" id="SSF50978">
    <property type="entry name" value="WD40 repeat-like"/>
    <property type="match status" value="1"/>
</dbReference>
<keyword evidence="5" id="KW-0282">Flagellum</keyword>
<protein>
    <recommendedName>
        <fullName evidence="10">Dynein axonemal intermediate chain 4</fullName>
    </recommendedName>
    <alternativeName>
        <fullName evidence="11">WD repeat-containing protein 78</fullName>
    </alternativeName>
</protein>
<dbReference type="PANTHER" id="PTHR12442:SF12">
    <property type="entry name" value="DYNEIN AXONEMAL INTERMEDIATE CHAIN 4"/>
    <property type="match status" value="1"/>
</dbReference>
<evidence type="ECO:0000256" key="3">
    <source>
        <dbReference type="ARBA" id="ARBA00022574"/>
    </source>
</evidence>
<feature type="region of interest" description="Disordered" evidence="13">
    <location>
        <begin position="374"/>
        <end position="399"/>
    </location>
</feature>
<feature type="region of interest" description="Disordered" evidence="13">
    <location>
        <begin position="161"/>
        <end position="188"/>
    </location>
</feature>
<feature type="compositionally biased region" description="Low complexity" evidence="13">
    <location>
        <begin position="472"/>
        <end position="487"/>
    </location>
</feature>
<feature type="region of interest" description="Disordered" evidence="13">
    <location>
        <begin position="671"/>
        <end position="693"/>
    </location>
</feature>
<evidence type="ECO:0000256" key="13">
    <source>
        <dbReference type="SAM" id="MobiDB-lite"/>
    </source>
</evidence>
<proteinExistence type="predicted"/>
<dbReference type="PROSITE" id="PS50294">
    <property type="entry name" value="WD_REPEATS_REGION"/>
    <property type="match status" value="1"/>
</dbReference>
<evidence type="ECO:0000256" key="6">
    <source>
        <dbReference type="ARBA" id="ARBA00023069"/>
    </source>
</evidence>
<dbReference type="PROSITE" id="PS50082">
    <property type="entry name" value="WD_REPEATS_2"/>
    <property type="match status" value="1"/>
</dbReference>
<evidence type="ECO:0000313" key="14">
    <source>
        <dbReference type="EMBL" id="WIA16426.1"/>
    </source>
</evidence>
<evidence type="ECO:0000256" key="8">
    <source>
        <dbReference type="ARBA" id="ARBA00023273"/>
    </source>
</evidence>
<feature type="region of interest" description="Disordered" evidence="13">
    <location>
        <begin position="1"/>
        <end position="46"/>
    </location>
</feature>
<evidence type="ECO:0000256" key="9">
    <source>
        <dbReference type="ARBA" id="ARBA00024190"/>
    </source>
</evidence>
<feature type="region of interest" description="Disordered" evidence="13">
    <location>
        <begin position="455"/>
        <end position="494"/>
    </location>
</feature>
<dbReference type="SMART" id="SM00320">
    <property type="entry name" value="WD40"/>
    <property type="match status" value="5"/>
</dbReference>
<name>A0ABY8U8P4_TETOB</name>
<feature type="region of interest" description="Disordered" evidence="13">
    <location>
        <begin position="542"/>
        <end position="612"/>
    </location>
</feature>
<keyword evidence="6" id="KW-0969">Cilium</keyword>
<gene>
    <name evidence="14" type="ORF">OEZ85_013115</name>
</gene>
<organism evidence="14 15">
    <name type="scientific">Tetradesmus obliquus</name>
    <name type="common">Green alga</name>
    <name type="synonym">Acutodesmus obliquus</name>
    <dbReference type="NCBI Taxonomy" id="3088"/>
    <lineage>
        <taxon>Eukaryota</taxon>
        <taxon>Viridiplantae</taxon>
        <taxon>Chlorophyta</taxon>
        <taxon>core chlorophytes</taxon>
        <taxon>Chlorophyceae</taxon>
        <taxon>CS clade</taxon>
        <taxon>Sphaeropleales</taxon>
        <taxon>Scenedesmaceae</taxon>
        <taxon>Tetradesmus</taxon>
    </lineage>
</organism>
<dbReference type="Pfam" id="PF00400">
    <property type="entry name" value="WD40"/>
    <property type="match status" value="2"/>
</dbReference>
<evidence type="ECO:0000256" key="2">
    <source>
        <dbReference type="ARBA" id="ARBA00022490"/>
    </source>
</evidence>
<evidence type="ECO:0000313" key="15">
    <source>
        <dbReference type="Proteomes" id="UP001244341"/>
    </source>
</evidence>
<feature type="compositionally biased region" description="Low complexity" evidence="13">
    <location>
        <begin position="547"/>
        <end position="562"/>
    </location>
</feature>
<dbReference type="EMBL" id="CP126214">
    <property type="protein sequence ID" value="WIA16426.1"/>
    <property type="molecule type" value="Genomic_DNA"/>
</dbReference>
<evidence type="ECO:0000256" key="7">
    <source>
        <dbReference type="ARBA" id="ARBA00023212"/>
    </source>
</evidence>
<feature type="compositionally biased region" description="Low complexity" evidence="13">
    <location>
        <begin position="599"/>
        <end position="612"/>
    </location>
</feature>
<evidence type="ECO:0000256" key="10">
    <source>
        <dbReference type="ARBA" id="ARBA00040002"/>
    </source>
</evidence>
<keyword evidence="2" id="KW-0963">Cytoplasm</keyword>